<sequence length="261" mass="27302">MMEMWHAGLGWPTAITLLAFSFLGSFITIAFGIGGGAVMLAVLATLLPAPAIIPVHGLVQLGSNAGRAAIMTRYMRFDLLGPFAGGALVGILIGGSLVVQLEPGWIQMGVGLFILWSVLTKPPAFLRRSGAVTGTVSSFLTMFFGGTGPFVATYVKAQGLDRHAHVATHAMFMTLQHLLKTIMFGILGFAFSIWAGLIALLIAAGVLGTLAGRLMLAKIDDRRFGIVLTVVLSLLAVRLIYAGASDVFFAAAPEAPTGGTN</sequence>
<gene>
    <name evidence="9" type="ORF">JQX41_11415</name>
    <name evidence="10" type="ORF">JQX48_11420</name>
</gene>
<dbReference type="AlphaFoldDB" id="A0A9Q2S229"/>
<dbReference type="EMBL" id="JAFBXE010000006">
    <property type="protein sequence ID" value="MBM2412914.1"/>
    <property type="molecule type" value="Genomic_DNA"/>
</dbReference>
<protein>
    <recommendedName>
        <fullName evidence="8">Probable membrane transporter protein</fullName>
    </recommendedName>
</protein>
<evidence type="ECO:0000313" key="11">
    <source>
        <dbReference type="Proteomes" id="UP000755667"/>
    </source>
</evidence>
<organism evidence="9 11">
    <name type="scientific">Marivita cryptomonadis</name>
    <dbReference type="NCBI Taxonomy" id="505252"/>
    <lineage>
        <taxon>Bacteria</taxon>
        <taxon>Pseudomonadati</taxon>
        <taxon>Pseudomonadota</taxon>
        <taxon>Alphaproteobacteria</taxon>
        <taxon>Rhodobacterales</taxon>
        <taxon>Roseobacteraceae</taxon>
        <taxon>Marivita</taxon>
    </lineage>
</organism>
<accession>A0A9Q2S229</accession>
<comment type="caution">
    <text evidence="9">The sequence shown here is derived from an EMBL/GenBank/DDBJ whole genome shotgun (WGS) entry which is preliminary data.</text>
</comment>
<reference evidence="9 12" key="1">
    <citation type="submission" date="2021-01" db="EMBL/GenBank/DDBJ databases">
        <title>Diatom-associated Roseobacters Show Island Model of Population Structure.</title>
        <authorList>
            <person name="Qu L."/>
            <person name="Feng X."/>
            <person name="Chen Y."/>
            <person name="Li L."/>
            <person name="Wang X."/>
            <person name="Hu Z."/>
            <person name="Wang H."/>
            <person name="Luo H."/>
        </authorList>
    </citation>
    <scope>NUCLEOTIDE SEQUENCE</scope>
    <source>
        <strain evidence="10 12">CC28-63</strain>
        <strain evidence="9">CC28-69</strain>
    </source>
</reference>
<comment type="similarity">
    <text evidence="2 8">Belongs to the 4-toluene sulfonate uptake permease (TSUP) (TC 2.A.102) family.</text>
</comment>
<dbReference type="Proteomes" id="UP000809440">
    <property type="component" value="Unassembled WGS sequence"/>
</dbReference>
<evidence type="ECO:0000256" key="2">
    <source>
        <dbReference type="ARBA" id="ARBA00009142"/>
    </source>
</evidence>
<feature type="transmembrane region" description="Helical" evidence="8">
    <location>
        <begin position="104"/>
        <end position="119"/>
    </location>
</feature>
<keyword evidence="7 8" id="KW-0472">Membrane</keyword>
<feature type="transmembrane region" description="Helical" evidence="8">
    <location>
        <begin position="9"/>
        <end position="31"/>
    </location>
</feature>
<feature type="transmembrane region" description="Helical" evidence="8">
    <location>
        <begin position="182"/>
        <end position="212"/>
    </location>
</feature>
<dbReference type="OrthoDB" id="8478323at2"/>
<evidence type="ECO:0000256" key="8">
    <source>
        <dbReference type="RuleBase" id="RU363041"/>
    </source>
</evidence>
<dbReference type="InterPro" id="IPR002781">
    <property type="entry name" value="TM_pro_TauE-like"/>
</dbReference>
<name>A0A9Q2S229_9RHOB</name>
<comment type="subcellular location">
    <subcellularLocation>
        <location evidence="1 8">Cell membrane</location>
        <topology evidence="1 8">Multi-pass membrane protein</topology>
    </subcellularLocation>
</comment>
<dbReference type="PANTHER" id="PTHR30269">
    <property type="entry name" value="TRANSMEMBRANE PROTEIN YFCA"/>
    <property type="match status" value="1"/>
</dbReference>
<evidence type="ECO:0000256" key="7">
    <source>
        <dbReference type="ARBA" id="ARBA00023136"/>
    </source>
</evidence>
<keyword evidence="5 8" id="KW-0812">Transmembrane</keyword>
<evidence type="ECO:0000256" key="3">
    <source>
        <dbReference type="ARBA" id="ARBA00022448"/>
    </source>
</evidence>
<evidence type="ECO:0000313" key="12">
    <source>
        <dbReference type="Proteomes" id="UP000809440"/>
    </source>
</evidence>
<feature type="transmembrane region" description="Helical" evidence="8">
    <location>
        <begin position="79"/>
        <end position="98"/>
    </location>
</feature>
<keyword evidence="3" id="KW-0813">Transport</keyword>
<proteinExistence type="inferred from homology"/>
<evidence type="ECO:0000313" key="9">
    <source>
        <dbReference type="EMBL" id="MBM2412914.1"/>
    </source>
</evidence>
<dbReference type="Pfam" id="PF01925">
    <property type="entry name" value="TauE"/>
    <property type="match status" value="1"/>
</dbReference>
<dbReference type="GO" id="GO:0005886">
    <property type="term" value="C:plasma membrane"/>
    <property type="evidence" value="ECO:0007669"/>
    <property type="project" value="UniProtKB-SubCell"/>
</dbReference>
<keyword evidence="4 8" id="KW-1003">Cell membrane</keyword>
<dbReference type="Proteomes" id="UP000755667">
    <property type="component" value="Unassembled WGS sequence"/>
</dbReference>
<keyword evidence="12" id="KW-1185">Reference proteome</keyword>
<dbReference type="GeneID" id="62639290"/>
<evidence type="ECO:0000256" key="6">
    <source>
        <dbReference type="ARBA" id="ARBA00022989"/>
    </source>
</evidence>
<feature type="transmembrane region" description="Helical" evidence="8">
    <location>
        <begin position="37"/>
        <end position="59"/>
    </location>
</feature>
<feature type="transmembrane region" description="Helical" evidence="8">
    <location>
        <begin position="224"/>
        <end position="244"/>
    </location>
</feature>
<dbReference type="RefSeq" id="WP_085627568.1">
    <property type="nucleotide sequence ID" value="NZ_JAFBWU010000006.1"/>
</dbReference>
<dbReference type="EMBL" id="JAFBXF010000006">
    <property type="protein sequence ID" value="MBM2417582.1"/>
    <property type="molecule type" value="Genomic_DNA"/>
</dbReference>
<keyword evidence="6 8" id="KW-1133">Transmembrane helix</keyword>
<feature type="transmembrane region" description="Helical" evidence="8">
    <location>
        <begin position="131"/>
        <end position="152"/>
    </location>
</feature>
<evidence type="ECO:0000256" key="4">
    <source>
        <dbReference type="ARBA" id="ARBA00022475"/>
    </source>
</evidence>
<evidence type="ECO:0000256" key="5">
    <source>
        <dbReference type="ARBA" id="ARBA00022692"/>
    </source>
</evidence>
<evidence type="ECO:0000256" key="1">
    <source>
        <dbReference type="ARBA" id="ARBA00004651"/>
    </source>
</evidence>
<evidence type="ECO:0000313" key="10">
    <source>
        <dbReference type="EMBL" id="MBM2417582.1"/>
    </source>
</evidence>
<dbReference type="InterPro" id="IPR052017">
    <property type="entry name" value="TSUP"/>
</dbReference>
<dbReference type="PANTHER" id="PTHR30269:SF37">
    <property type="entry name" value="MEMBRANE TRANSPORTER PROTEIN"/>
    <property type="match status" value="1"/>
</dbReference>